<evidence type="ECO:0000256" key="4">
    <source>
        <dbReference type="ARBA" id="ARBA00023125"/>
    </source>
</evidence>
<keyword evidence="3" id="KW-0805">Transcription regulation</keyword>
<evidence type="ECO:0000256" key="5">
    <source>
        <dbReference type="ARBA" id="ARBA00023163"/>
    </source>
</evidence>
<dbReference type="PANTHER" id="PTHR48111:SF1">
    <property type="entry name" value="TWO-COMPONENT RESPONSE REGULATOR ORR33"/>
    <property type="match status" value="1"/>
</dbReference>
<proteinExistence type="predicted"/>
<comment type="caution">
    <text evidence="9">The sequence shown here is derived from an EMBL/GenBank/DDBJ whole genome shotgun (WGS) entry which is preliminary data.</text>
</comment>
<dbReference type="AlphaFoldDB" id="A0A4R5ABQ2"/>
<feature type="modified residue" description="4-aspartylphosphate" evidence="6">
    <location>
        <position position="151"/>
    </location>
</feature>
<protein>
    <submittedName>
        <fullName evidence="9">Response regulator</fullName>
    </submittedName>
</protein>
<dbReference type="GO" id="GO:0000976">
    <property type="term" value="F:transcription cis-regulatory region binding"/>
    <property type="evidence" value="ECO:0007669"/>
    <property type="project" value="TreeGrafter"/>
</dbReference>
<organism evidence="9 10">
    <name type="scientific">Jiangella aurantiaca</name>
    <dbReference type="NCBI Taxonomy" id="2530373"/>
    <lineage>
        <taxon>Bacteria</taxon>
        <taxon>Bacillati</taxon>
        <taxon>Actinomycetota</taxon>
        <taxon>Actinomycetes</taxon>
        <taxon>Jiangellales</taxon>
        <taxon>Jiangellaceae</taxon>
        <taxon>Jiangella</taxon>
    </lineage>
</organism>
<dbReference type="Gene3D" id="3.40.50.2300">
    <property type="match status" value="1"/>
</dbReference>
<evidence type="ECO:0000256" key="1">
    <source>
        <dbReference type="ARBA" id="ARBA00022553"/>
    </source>
</evidence>
<dbReference type="Proteomes" id="UP000295217">
    <property type="component" value="Unassembled WGS sequence"/>
</dbReference>
<evidence type="ECO:0000256" key="6">
    <source>
        <dbReference type="PROSITE-ProRule" id="PRU00169"/>
    </source>
</evidence>
<dbReference type="Pfam" id="PF00072">
    <property type="entry name" value="Response_reg"/>
    <property type="match status" value="1"/>
</dbReference>
<evidence type="ECO:0000256" key="3">
    <source>
        <dbReference type="ARBA" id="ARBA00023015"/>
    </source>
</evidence>
<dbReference type="GO" id="GO:0032993">
    <property type="term" value="C:protein-DNA complex"/>
    <property type="evidence" value="ECO:0007669"/>
    <property type="project" value="TreeGrafter"/>
</dbReference>
<feature type="domain" description="Response regulatory" evidence="8">
    <location>
        <begin position="102"/>
        <end position="216"/>
    </location>
</feature>
<feature type="region of interest" description="Disordered" evidence="7">
    <location>
        <begin position="1"/>
        <end position="23"/>
    </location>
</feature>
<dbReference type="PROSITE" id="PS50110">
    <property type="entry name" value="RESPONSE_REGULATORY"/>
    <property type="match status" value="1"/>
</dbReference>
<accession>A0A4R5ABQ2</accession>
<dbReference type="InterPro" id="IPR001789">
    <property type="entry name" value="Sig_transdc_resp-reg_receiver"/>
</dbReference>
<sequence length="216" mass="23603">MHVPARRGGHRLADGHLRTDGPPAQRRAITARVHVARHRHVLSSRCVAQPYKPGRRFEPCCARTLLRSPGSGWLGATSGIGLSGIVLSGLFRRCVRGERVATVLIVEDDPLIASFIQKALVRHGHDVEWVQTGKAALDRIDRTGVDLQLLDLGLPDIDGLDVLRQLKERGDQTPVIIITSRSDPVDRTIAEGLGVRAYLTKPFPLADLFAMVDAAL</sequence>
<keyword evidence="2" id="KW-0902">Two-component regulatory system</keyword>
<dbReference type="GO" id="GO:0006355">
    <property type="term" value="P:regulation of DNA-templated transcription"/>
    <property type="evidence" value="ECO:0007669"/>
    <property type="project" value="TreeGrafter"/>
</dbReference>
<feature type="compositionally biased region" description="Basic residues" evidence="7">
    <location>
        <begin position="1"/>
        <end position="10"/>
    </location>
</feature>
<keyword evidence="1 6" id="KW-0597">Phosphoprotein</keyword>
<evidence type="ECO:0000256" key="7">
    <source>
        <dbReference type="SAM" id="MobiDB-lite"/>
    </source>
</evidence>
<dbReference type="InterPro" id="IPR039420">
    <property type="entry name" value="WalR-like"/>
</dbReference>
<keyword evidence="5" id="KW-0804">Transcription</keyword>
<evidence type="ECO:0000313" key="10">
    <source>
        <dbReference type="Proteomes" id="UP000295217"/>
    </source>
</evidence>
<dbReference type="SUPFAM" id="SSF52172">
    <property type="entry name" value="CheY-like"/>
    <property type="match status" value="1"/>
</dbReference>
<reference evidence="9 10" key="1">
    <citation type="submission" date="2019-02" db="EMBL/GenBank/DDBJ databases">
        <title>Draft genome sequences of novel Actinobacteria.</title>
        <authorList>
            <person name="Sahin N."/>
            <person name="Ay H."/>
            <person name="Saygin H."/>
        </authorList>
    </citation>
    <scope>NUCLEOTIDE SEQUENCE [LARGE SCALE GENOMIC DNA]</scope>
    <source>
        <strain evidence="9 10">8K307</strain>
    </source>
</reference>
<evidence type="ECO:0000259" key="8">
    <source>
        <dbReference type="PROSITE" id="PS50110"/>
    </source>
</evidence>
<dbReference type="GO" id="GO:0000156">
    <property type="term" value="F:phosphorelay response regulator activity"/>
    <property type="evidence" value="ECO:0007669"/>
    <property type="project" value="TreeGrafter"/>
</dbReference>
<dbReference type="OrthoDB" id="9800897at2"/>
<name>A0A4R5ABQ2_9ACTN</name>
<dbReference type="GO" id="GO:0005829">
    <property type="term" value="C:cytosol"/>
    <property type="evidence" value="ECO:0007669"/>
    <property type="project" value="TreeGrafter"/>
</dbReference>
<dbReference type="PANTHER" id="PTHR48111">
    <property type="entry name" value="REGULATOR OF RPOS"/>
    <property type="match status" value="1"/>
</dbReference>
<evidence type="ECO:0000256" key="2">
    <source>
        <dbReference type="ARBA" id="ARBA00023012"/>
    </source>
</evidence>
<dbReference type="SMART" id="SM00448">
    <property type="entry name" value="REC"/>
    <property type="match status" value="1"/>
</dbReference>
<keyword evidence="4" id="KW-0238">DNA-binding</keyword>
<evidence type="ECO:0000313" key="9">
    <source>
        <dbReference type="EMBL" id="TDD68626.1"/>
    </source>
</evidence>
<dbReference type="InterPro" id="IPR011006">
    <property type="entry name" value="CheY-like_superfamily"/>
</dbReference>
<dbReference type="EMBL" id="SMLB01000019">
    <property type="protein sequence ID" value="TDD68626.1"/>
    <property type="molecule type" value="Genomic_DNA"/>
</dbReference>
<gene>
    <name evidence="9" type="ORF">E1262_15360</name>
</gene>
<keyword evidence="10" id="KW-1185">Reference proteome</keyword>